<evidence type="ECO:0000313" key="2">
    <source>
        <dbReference type="EMBL" id="EFP00441.1"/>
    </source>
</evidence>
<dbReference type="SUPFAM" id="SSF55797">
    <property type="entry name" value="PR-1-like"/>
    <property type="match status" value="1"/>
</dbReference>
<sequence>MISAQCVYPAATADPQLWTGTDAGRKKILDDINDFRAKTATAFKISNMHEISYDVDLEREAQASKCVRTPSGPFMVLRLTPSPAVQAKINSTTPENQEEIWQEILKDHALIALGPEQTRIGCAEHKRQCDLGVCLIGPQTSVSDSDFTKGEPGSNCPNGKASSGLCKASENNTKKPDADVKQQGVDVEQKEGNSSTGFVFSTVSIIVSVVFYNFF</sequence>
<gene>
    <name evidence="2" type="ORF">CRE_21754</name>
</gene>
<dbReference type="EMBL" id="DS268439">
    <property type="protein sequence ID" value="EFP00441.1"/>
    <property type="molecule type" value="Genomic_DNA"/>
</dbReference>
<dbReference type="Gene3D" id="3.40.33.10">
    <property type="entry name" value="CAP"/>
    <property type="match status" value="1"/>
</dbReference>
<evidence type="ECO:0008006" key="4">
    <source>
        <dbReference type="Google" id="ProtNLM"/>
    </source>
</evidence>
<feature type="region of interest" description="Disordered" evidence="1">
    <location>
        <begin position="144"/>
        <end position="188"/>
    </location>
</feature>
<organism evidence="3">
    <name type="scientific">Caenorhabditis remanei</name>
    <name type="common">Caenorhabditis vulgaris</name>
    <dbReference type="NCBI Taxonomy" id="31234"/>
    <lineage>
        <taxon>Eukaryota</taxon>
        <taxon>Metazoa</taxon>
        <taxon>Ecdysozoa</taxon>
        <taxon>Nematoda</taxon>
        <taxon>Chromadorea</taxon>
        <taxon>Rhabditida</taxon>
        <taxon>Rhabditina</taxon>
        <taxon>Rhabditomorpha</taxon>
        <taxon>Rhabditoidea</taxon>
        <taxon>Rhabditidae</taxon>
        <taxon>Peloderinae</taxon>
        <taxon>Caenorhabditis</taxon>
    </lineage>
</organism>
<dbReference type="InParanoid" id="E3MEN1"/>
<dbReference type="HOGENOM" id="CLU_086463_3_0_1"/>
<proteinExistence type="predicted"/>
<keyword evidence="3" id="KW-1185">Reference proteome</keyword>
<evidence type="ECO:0000313" key="3">
    <source>
        <dbReference type="Proteomes" id="UP000008281"/>
    </source>
</evidence>
<name>E3MEN1_CAERE</name>
<dbReference type="AlphaFoldDB" id="E3MEN1"/>
<accession>E3MEN1</accession>
<dbReference type="FunCoup" id="E3MEN1">
    <property type="interactions" value="583"/>
</dbReference>
<reference evidence="2" key="1">
    <citation type="submission" date="2007-07" db="EMBL/GenBank/DDBJ databases">
        <title>PCAP assembly of the Caenorhabditis remanei genome.</title>
        <authorList>
            <consortium name="The Caenorhabditis remanei Sequencing Consortium"/>
            <person name="Wilson R.K."/>
        </authorList>
    </citation>
    <scope>NUCLEOTIDE SEQUENCE [LARGE SCALE GENOMIC DNA]</scope>
    <source>
        <strain evidence="2">PB4641</strain>
    </source>
</reference>
<protein>
    <recommendedName>
        <fullName evidence="4">SCP domain-containing protein</fullName>
    </recommendedName>
</protein>
<dbReference type="InterPro" id="IPR035940">
    <property type="entry name" value="CAP_sf"/>
</dbReference>
<dbReference type="Proteomes" id="UP000008281">
    <property type="component" value="Unassembled WGS sequence"/>
</dbReference>
<evidence type="ECO:0000256" key="1">
    <source>
        <dbReference type="SAM" id="MobiDB-lite"/>
    </source>
</evidence>